<evidence type="ECO:0000313" key="3">
    <source>
        <dbReference type="Proteomes" id="UP001177212"/>
    </source>
</evidence>
<protein>
    <submittedName>
        <fullName evidence="2">Uncharacterized protein</fullName>
    </submittedName>
</protein>
<proteinExistence type="predicted"/>
<dbReference type="Proteomes" id="UP001177212">
    <property type="component" value="Unassembled WGS sequence"/>
</dbReference>
<keyword evidence="1" id="KW-1133">Transmembrane helix</keyword>
<dbReference type="EMBL" id="JAUYVT010000014">
    <property type="protein sequence ID" value="MDP2565858.1"/>
    <property type="molecule type" value="Genomic_DNA"/>
</dbReference>
<dbReference type="RefSeq" id="WP_305472623.1">
    <property type="nucleotide sequence ID" value="NZ_JAUYVT010000014.1"/>
</dbReference>
<name>A0ABT9FGE5_9GAMM</name>
<reference evidence="2" key="1">
    <citation type="submission" date="2023-07" db="EMBL/GenBank/DDBJ databases">
        <title>Genome content predicts the carbon catabolic preferences of heterotrophic bacteria.</title>
        <authorList>
            <person name="Gralka M."/>
        </authorList>
    </citation>
    <scope>NUCLEOTIDE SEQUENCE</scope>
    <source>
        <strain evidence="2">4G09</strain>
    </source>
</reference>
<evidence type="ECO:0000256" key="1">
    <source>
        <dbReference type="SAM" id="Phobius"/>
    </source>
</evidence>
<accession>A0ABT9FGE5</accession>
<feature type="transmembrane region" description="Helical" evidence="1">
    <location>
        <begin position="49"/>
        <end position="73"/>
    </location>
</feature>
<keyword evidence="1" id="KW-0472">Membrane</keyword>
<keyword evidence="1" id="KW-0812">Transmembrane</keyword>
<keyword evidence="3" id="KW-1185">Reference proteome</keyword>
<sequence>MKDKPKNVHELIMTRGLGLSSLKEARIQRDLNFFELVGNRAYKPKRSSFSILSVYYQFLTSLIVPILFGLVAGMQIHEAVFLVPIGFILFIFITMIRIFNALTPVRVRRKKIAIRRKVHKAYFERRKVLKELTREEVKKDKRADFELQLKKIDEEFEEVINSSKDFIQSLQATSCPKQYRSKINNPAHVETVIRRKIDSPSGSQATIKLKDVNSQSDFKIAGLSLAPAPARKTVSQIEIDL</sequence>
<feature type="transmembrane region" description="Helical" evidence="1">
    <location>
        <begin position="79"/>
        <end position="102"/>
    </location>
</feature>
<organism evidence="2 3">
    <name type="scientific">Pseudoalteromonas marina</name>
    <dbReference type="NCBI Taxonomy" id="267375"/>
    <lineage>
        <taxon>Bacteria</taxon>
        <taxon>Pseudomonadati</taxon>
        <taxon>Pseudomonadota</taxon>
        <taxon>Gammaproteobacteria</taxon>
        <taxon>Alteromonadales</taxon>
        <taxon>Pseudoalteromonadaceae</taxon>
        <taxon>Pseudoalteromonas</taxon>
    </lineage>
</organism>
<comment type="caution">
    <text evidence="2">The sequence shown here is derived from an EMBL/GenBank/DDBJ whole genome shotgun (WGS) entry which is preliminary data.</text>
</comment>
<evidence type="ECO:0000313" key="2">
    <source>
        <dbReference type="EMBL" id="MDP2565858.1"/>
    </source>
</evidence>
<gene>
    <name evidence="2" type="ORF">Q8W34_14520</name>
</gene>